<reference evidence="15" key="1">
    <citation type="journal article" date="2020" name="mSystems">
        <title>Genome- and Community-Level Interaction Insights into Carbon Utilization and Element Cycling Functions of Hydrothermarchaeota in Hydrothermal Sediment.</title>
        <authorList>
            <person name="Zhou Z."/>
            <person name="Liu Y."/>
            <person name="Xu W."/>
            <person name="Pan J."/>
            <person name="Luo Z.H."/>
            <person name="Li M."/>
        </authorList>
    </citation>
    <scope>NUCLEOTIDE SEQUENCE [LARGE SCALE GENOMIC DNA]</scope>
    <source>
        <strain evidence="15">HyVt-346</strain>
    </source>
</reference>
<dbReference type="GO" id="GO:0045259">
    <property type="term" value="C:proton-transporting ATP synthase complex"/>
    <property type="evidence" value="ECO:0007669"/>
    <property type="project" value="UniProtKB-KW"/>
</dbReference>
<protein>
    <recommendedName>
        <fullName evidence="13">ATP synthase subunit b</fullName>
    </recommendedName>
    <alternativeName>
        <fullName evidence="13">ATP synthase F(0) sector subunit b</fullName>
    </alternativeName>
    <alternativeName>
        <fullName evidence="13">ATPase subunit I</fullName>
    </alternativeName>
    <alternativeName>
        <fullName evidence="13">F-type ATPase subunit b</fullName>
        <shortName evidence="13">F-ATPase subunit b</shortName>
    </alternativeName>
</protein>
<keyword evidence="8 13" id="KW-0472">Membrane</keyword>
<dbReference type="InterPro" id="IPR017707">
    <property type="entry name" value="Alt_ATP_synth_F0_bsu"/>
</dbReference>
<accession>A0A7V1CV74</accession>
<sequence length="301" mass="33610">MLIDWFTVAAQAVNFLILVWLLKRYLYQPILHAIDAREQRIADELDNAAAKQQQASAERAIFEDKNNQFAQQRDTLLQQAKDDADATRQQLLDKAQHDVAALHDKHQQIMAAEAENLTNMLRRKTSDEVFAITRKTLHDLASASLEQQVTEVFIAQLSELQPAAKTTLVNALKASKKPPLLTSTFELPDTERAAIDKAIKATFGADIDLEFATSAELISGIELSTNGQKLGWNIADYLQSLEQDVVALLKQNGKAVVQDPADNKTKHNSDNKLDDELPEQGQDKGKVRTSQPITNIENHHE</sequence>
<keyword evidence="4 13" id="KW-0812">Transmembrane</keyword>
<evidence type="ECO:0000256" key="3">
    <source>
        <dbReference type="ARBA" id="ARBA00022547"/>
    </source>
</evidence>
<gene>
    <name evidence="13" type="primary">atpF</name>
    <name evidence="15" type="ORF">ENH88_00430</name>
</gene>
<feature type="compositionally biased region" description="Basic and acidic residues" evidence="14">
    <location>
        <begin position="261"/>
        <end position="286"/>
    </location>
</feature>
<keyword evidence="6 13" id="KW-1133">Transmembrane helix</keyword>
<keyword evidence="5 13" id="KW-0375">Hydrogen ion transport</keyword>
<evidence type="ECO:0000256" key="14">
    <source>
        <dbReference type="SAM" id="MobiDB-lite"/>
    </source>
</evidence>
<dbReference type="PANTHER" id="PTHR33445">
    <property type="entry name" value="ATP SYNTHASE SUBUNIT B', CHLOROPLASTIC"/>
    <property type="match status" value="1"/>
</dbReference>
<dbReference type="InterPro" id="IPR002146">
    <property type="entry name" value="ATP_synth_b/b'su_bac/chlpt"/>
</dbReference>
<dbReference type="NCBIfam" id="TIGR03321">
    <property type="entry name" value="alt_F1F0_F0_B"/>
    <property type="match status" value="1"/>
</dbReference>
<dbReference type="GO" id="GO:0012505">
    <property type="term" value="C:endomembrane system"/>
    <property type="evidence" value="ECO:0007669"/>
    <property type="project" value="UniProtKB-SubCell"/>
</dbReference>
<organism evidence="15">
    <name type="scientific">Pseudoalteromonas prydzensis</name>
    <dbReference type="NCBI Taxonomy" id="182141"/>
    <lineage>
        <taxon>Bacteria</taxon>
        <taxon>Pseudomonadati</taxon>
        <taxon>Pseudomonadota</taxon>
        <taxon>Gammaproteobacteria</taxon>
        <taxon>Alteromonadales</taxon>
        <taxon>Pseudoalteromonadaceae</taxon>
        <taxon>Pseudoalteromonas</taxon>
    </lineage>
</organism>
<comment type="function">
    <text evidence="10 13">F(1)F(0) ATP synthase produces ATP from ADP in the presence of a proton or sodium gradient. F-type ATPases consist of two structural domains, F(1) containing the extramembraneous catalytic core and F(0) containing the membrane proton channel, linked together by a central stalk and a peripheral stalk. During catalysis, ATP synthesis in the catalytic domain of F(1) is coupled via a rotary mechanism of the central stalk subunits to proton translocation.</text>
</comment>
<dbReference type="GO" id="GO:0046933">
    <property type="term" value="F:proton-transporting ATP synthase activity, rotational mechanism"/>
    <property type="evidence" value="ECO:0007669"/>
    <property type="project" value="UniProtKB-UniRule"/>
</dbReference>
<dbReference type="Proteomes" id="UP000886188">
    <property type="component" value="Unassembled WGS sequence"/>
</dbReference>
<comment type="caution">
    <text evidence="15">The sequence shown here is derived from an EMBL/GenBank/DDBJ whole genome shotgun (WGS) entry which is preliminary data.</text>
</comment>
<dbReference type="HAMAP" id="MF_01398">
    <property type="entry name" value="ATP_synth_b_bprime"/>
    <property type="match status" value="1"/>
</dbReference>
<evidence type="ECO:0000256" key="7">
    <source>
        <dbReference type="ARBA" id="ARBA00023065"/>
    </source>
</evidence>
<dbReference type="AlphaFoldDB" id="A0A7V1CV74"/>
<dbReference type="PANTHER" id="PTHR33445:SF2">
    <property type="entry name" value="ATP SYNTHASE SUBUNIT B', CHLOROPLASTIC"/>
    <property type="match status" value="1"/>
</dbReference>
<keyword evidence="3 13" id="KW-0138">CF(0)</keyword>
<keyword evidence="7 13" id="KW-0406">Ion transport</keyword>
<evidence type="ECO:0000256" key="1">
    <source>
        <dbReference type="ARBA" id="ARBA00005513"/>
    </source>
</evidence>
<dbReference type="CDD" id="cd06503">
    <property type="entry name" value="ATP-synt_Fo_b"/>
    <property type="match status" value="1"/>
</dbReference>
<comment type="subunit">
    <text evidence="13">F-type ATPases have 2 components, F(1) - the catalytic core - and F(0) - the membrane proton channel. F(1) has five subunits: alpha(3), beta(3), gamma(1), delta(1), epsilon(1). F(0) has three main subunits: a(1), b(2) and c(10-14). The alpha and beta chains form an alternating ring which encloses part of the gamma chain. F(1) is attached to F(0) by a central stalk formed by the gamma and epsilon chains, while a peripheral stalk is formed by the delta and b chains.</text>
</comment>
<evidence type="ECO:0000256" key="8">
    <source>
        <dbReference type="ARBA" id="ARBA00023136"/>
    </source>
</evidence>
<evidence type="ECO:0000256" key="6">
    <source>
        <dbReference type="ARBA" id="ARBA00022989"/>
    </source>
</evidence>
<dbReference type="InterPro" id="IPR050059">
    <property type="entry name" value="ATP_synthase_B_chain"/>
</dbReference>
<proteinExistence type="inferred from homology"/>
<comment type="similarity">
    <text evidence="1 13">Belongs to the ATPase B chain family.</text>
</comment>
<keyword evidence="9 13" id="KW-0066">ATP synthesis</keyword>
<evidence type="ECO:0000256" key="12">
    <source>
        <dbReference type="ARBA" id="ARBA00037847"/>
    </source>
</evidence>
<evidence type="ECO:0000313" key="15">
    <source>
        <dbReference type="EMBL" id="HEA14926.1"/>
    </source>
</evidence>
<keyword evidence="13" id="KW-1003">Cell membrane</keyword>
<evidence type="ECO:0000256" key="2">
    <source>
        <dbReference type="ARBA" id="ARBA00022448"/>
    </source>
</evidence>
<dbReference type="EMBL" id="DRGM01000007">
    <property type="protein sequence ID" value="HEA14926.1"/>
    <property type="molecule type" value="Genomic_DNA"/>
</dbReference>
<evidence type="ECO:0000256" key="4">
    <source>
        <dbReference type="ARBA" id="ARBA00022692"/>
    </source>
</evidence>
<dbReference type="GO" id="GO:0046961">
    <property type="term" value="F:proton-transporting ATPase activity, rotational mechanism"/>
    <property type="evidence" value="ECO:0007669"/>
    <property type="project" value="TreeGrafter"/>
</dbReference>
<comment type="function">
    <text evidence="11">Component of the F(0) channel, it forms part of the peripheral stalk, linking F(1) to F(0). The b'-subunit is a diverged and duplicated form of b found in plants and photosynthetic bacteria.</text>
</comment>
<dbReference type="RefSeq" id="WP_304178324.1">
    <property type="nucleotide sequence ID" value="NZ_DRGM01000007.1"/>
</dbReference>
<evidence type="ECO:0000256" key="11">
    <source>
        <dbReference type="ARBA" id="ARBA00025614"/>
    </source>
</evidence>
<evidence type="ECO:0000256" key="5">
    <source>
        <dbReference type="ARBA" id="ARBA00022781"/>
    </source>
</evidence>
<feature type="region of interest" description="Disordered" evidence="14">
    <location>
        <begin position="256"/>
        <end position="301"/>
    </location>
</feature>
<keyword evidence="2 13" id="KW-0813">Transport</keyword>
<evidence type="ECO:0000256" key="10">
    <source>
        <dbReference type="ARBA" id="ARBA00025198"/>
    </source>
</evidence>
<feature type="compositionally biased region" description="Polar residues" evidence="14">
    <location>
        <begin position="288"/>
        <end position="301"/>
    </location>
</feature>
<dbReference type="GO" id="GO:0005886">
    <property type="term" value="C:plasma membrane"/>
    <property type="evidence" value="ECO:0007669"/>
    <property type="project" value="UniProtKB-SubCell"/>
</dbReference>
<name>A0A7V1CV74_9GAMM</name>
<comment type="subcellular location">
    <subcellularLocation>
        <location evidence="13">Cell membrane</location>
        <topology evidence="13">Single-pass membrane protein</topology>
    </subcellularLocation>
    <subcellularLocation>
        <location evidence="12">Endomembrane system</location>
        <topology evidence="12">Single-pass membrane protein</topology>
    </subcellularLocation>
</comment>
<evidence type="ECO:0000256" key="13">
    <source>
        <dbReference type="HAMAP-Rule" id="MF_01398"/>
    </source>
</evidence>
<evidence type="ECO:0000256" key="9">
    <source>
        <dbReference type="ARBA" id="ARBA00023310"/>
    </source>
</evidence>
<dbReference type="Pfam" id="PF00430">
    <property type="entry name" value="ATP-synt_B"/>
    <property type="match status" value="1"/>
</dbReference>